<protein>
    <recommendedName>
        <fullName evidence="2">USP domain-containing protein</fullName>
    </recommendedName>
</protein>
<name>A0A2A2K6Z0_9BILA</name>
<organism evidence="3 4">
    <name type="scientific">Diploscapter pachys</name>
    <dbReference type="NCBI Taxonomy" id="2018661"/>
    <lineage>
        <taxon>Eukaryota</taxon>
        <taxon>Metazoa</taxon>
        <taxon>Ecdysozoa</taxon>
        <taxon>Nematoda</taxon>
        <taxon>Chromadorea</taxon>
        <taxon>Rhabditida</taxon>
        <taxon>Rhabditina</taxon>
        <taxon>Rhabditomorpha</taxon>
        <taxon>Rhabditoidea</taxon>
        <taxon>Rhabditidae</taxon>
        <taxon>Diploscapter</taxon>
    </lineage>
</organism>
<feature type="compositionally biased region" description="Polar residues" evidence="1">
    <location>
        <begin position="98"/>
        <end position="115"/>
    </location>
</feature>
<dbReference type="EMBL" id="LIAE01009442">
    <property type="protein sequence ID" value="PAV69747.1"/>
    <property type="molecule type" value="Genomic_DNA"/>
</dbReference>
<dbReference type="PROSITE" id="PS50235">
    <property type="entry name" value="USP_3"/>
    <property type="match status" value="1"/>
</dbReference>
<evidence type="ECO:0000259" key="2">
    <source>
        <dbReference type="PROSITE" id="PS50235"/>
    </source>
</evidence>
<dbReference type="Pfam" id="PF00443">
    <property type="entry name" value="UCH"/>
    <property type="match status" value="1"/>
</dbReference>
<gene>
    <name evidence="3" type="ORF">WR25_10217</name>
</gene>
<accession>A0A2A2K6Z0</accession>
<dbReference type="GO" id="GO:0016579">
    <property type="term" value="P:protein deubiquitination"/>
    <property type="evidence" value="ECO:0007669"/>
    <property type="project" value="InterPro"/>
</dbReference>
<feature type="region of interest" description="Disordered" evidence="1">
    <location>
        <begin position="91"/>
        <end position="126"/>
    </location>
</feature>
<evidence type="ECO:0000313" key="4">
    <source>
        <dbReference type="Proteomes" id="UP000218231"/>
    </source>
</evidence>
<dbReference type="InterPro" id="IPR001394">
    <property type="entry name" value="Peptidase_C19_UCH"/>
</dbReference>
<evidence type="ECO:0000313" key="3">
    <source>
        <dbReference type="EMBL" id="PAV69747.1"/>
    </source>
</evidence>
<keyword evidence="4" id="KW-1185">Reference proteome</keyword>
<dbReference type="Gene3D" id="3.90.70.10">
    <property type="entry name" value="Cysteine proteinases"/>
    <property type="match status" value="1"/>
</dbReference>
<comment type="caution">
    <text evidence="3">The sequence shown here is derived from an EMBL/GenBank/DDBJ whole genome shotgun (WGS) entry which is preliminary data.</text>
</comment>
<dbReference type="SUPFAM" id="SSF54001">
    <property type="entry name" value="Cysteine proteinases"/>
    <property type="match status" value="1"/>
</dbReference>
<dbReference type="InterPro" id="IPR028889">
    <property type="entry name" value="USP"/>
</dbReference>
<dbReference type="GO" id="GO:0004843">
    <property type="term" value="F:cysteine-type deubiquitinase activity"/>
    <property type="evidence" value="ECO:0007669"/>
    <property type="project" value="InterPro"/>
</dbReference>
<evidence type="ECO:0000256" key="1">
    <source>
        <dbReference type="SAM" id="MobiDB-lite"/>
    </source>
</evidence>
<dbReference type="Proteomes" id="UP000218231">
    <property type="component" value="Unassembled WGS sequence"/>
</dbReference>
<sequence>MFSYVAASRVRTIAGLHLVNMHPAAVILDQTILGLYNSLRKSVNLLEVHSHTKEELASLSARFGPRKGREAYKNEFLMLKPEVQFAQVAAKKTKSKRATGTTRQRLPATKDSTAKAQMDAQTGPHRHEVRDVALRGARDLDVNDRDSVLFINPAAPNQWRCFGNSVMQLLGRTPLYKSISEFNRLVPQAENSVVKTFLNLLKETTYIGEKRDVRLVVEKVGRNFIGVQSCAAEFAERLLEKLFEATGLEYLAQIRLTDNAICQDCEHTTQRQTDSHLIWHVPVRQNRDLTVQELIEQSKNSDDNDGGYQCPACGSRRIRITTGVACHSECRTLFISQKLFPNYRDPRAEVRLRNYEDNITLAGYTWRICGIVHHFGGNIEGGHYMAITRGERAWTVHNDDSNPRSIQSIEDEAGFYIICLERAD</sequence>
<proteinExistence type="predicted"/>
<dbReference type="InterPro" id="IPR038765">
    <property type="entry name" value="Papain-like_cys_pep_sf"/>
</dbReference>
<reference evidence="3 4" key="1">
    <citation type="journal article" date="2017" name="Curr. Biol.">
        <title>Genome architecture and evolution of a unichromosomal asexual nematode.</title>
        <authorList>
            <person name="Fradin H."/>
            <person name="Zegar C."/>
            <person name="Gutwein M."/>
            <person name="Lucas J."/>
            <person name="Kovtun M."/>
            <person name="Corcoran D."/>
            <person name="Baugh L.R."/>
            <person name="Kiontke K."/>
            <person name="Gunsalus K."/>
            <person name="Fitch D.H."/>
            <person name="Piano F."/>
        </authorList>
    </citation>
    <scope>NUCLEOTIDE SEQUENCE [LARGE SCALE GENOMIC DNA]</scope>
    <source>
        <strain evidence="3">PF1309</strain>
    </source>
</reference>
<dbReference type="AlphaFoldDB" id="A0A2A2K6Z0"/>
<feature type="domain" description="USP" evidence="2">
    <location>
        <begin position="152"/>
        <end position="423"/>
    </location>
</feature>
<dbReference type="CDD" id="cd02257">
    <property type="entry name" value="Peptidase_C19"/>
    <property type="match status" value="1"/>
</dbReference>